<gene>
    <name evidence="2" type="ORF">CCS01_16220</name>
</gene>
<protein>
    <recommendedName>
        <fullName evidence="1">Transposase IS66 C-terminal domain-containing protein</fullName>
    </recommendedName>
</protein>
<dbReference type="InterPro" id="IPR039552">
    <property type="entry name" value="IS66_C"/>
</dbReference>
<dbReference type="Proteomes" id="UP000239724">
    <property type="component" value="Unassembled WGS sequence"/>
</dbReference>
<dbReference type="AlphaFoldDB" id="A0A2S6NBG5"/>
<dbReference type="PANTHER" id="PTHR33678:SF1">
    <property type="entry name" value="BLL1576 PROTEIN"/>
    <property type="match status" value="1"/>
</dbReference>
<comment type="caution">
    <text evidence="2">The sequence shown here is derived from an EMBL/GenBank/DDBJ whole genome shotgun (WGS) entry which is preliminary data.</text>
</comment>
<organism evidence="2 3">
    <name type="scientific">Rhodopila globiformis</name>
    <name type="common">Rhodopseudomonas globiformis</name>
    <dbReference type="NCBI Taxonomy" id="1071"/>
    <lineage>
        <taxon>Bacteria</taxon>
        <taxon>Pseudomonadati</taxon>
        <taxon>Pseudomonadota</taxon>
        <taxon>Alphaproteobacteria</taxon>
        <taxon>Acetobacterales</taxon>
        <taxon>Acetobacteraceae</taxon>
        <taxon>Rhodopila</taxon>
    </lineage>
</organism>
<dbReference type="InterPro" id="IPR052344">
    <property type="entry name" value="Transposase-related"/>
</dbReference>
<accession>A0A2S6NBG5</accession>
<evidence type="ECO:0000313" key="2">
    <source>
        <dbReference type="EMBL" id="PPQ31934.1"/>
    </source>
</evidence>
<name>A0A2S6NBG5_RHOGL</name>
<keyword evidence="3" id="KW-1185">Reference proteome</keyword>
<proteinExistence type="predicted"/>
<dbReference type="EMBL" id="NHRY01000180">
    <property type="protein sequence ID" value="PPQ31934.1"/>
    <property type="molecule type" value="Genomic_DNA"/>
</dbReference>
<dbReference type="PANTHER" id="PTHR33678">
    <property type="entry name" value="BLL1576 PROTEIN"/>
    <property type="match status" value="1"/>
</dbReference>
<evidence type="ECO:0000259" key="1">
    <source>
        <dbReference type="Pfam" id="PF13817"/>
    </source>
</evidence>
<sequence>MWTVVSVIACRRSQTGSKPPVLGRKNYLFCGSDAGGKRAACIYTIIESCKMNGVEPQAYLTDILARIADHPIQKINDLLPWHWKK</sequence>
<evidence type="ECO:0000313" key="3">
    <source>
        <dbReference type="Proteomes" id="UP000239724"/>
    </source>
</evidence>
<feature type="domain" description="Transposase IS66 C-terminal" evidence="1">
    <location>
        <begin position="44"/>
        <end position="81"/>
    </location>
</feature>
<reference evidence="2 3" key="1">
    <citation type="journal article" date="2018" name="Arch. Microbiol.">
        <title>New insights into the metabolic potential of the phototrophic purple bacterium Rhodopila globiformis DSM 161(T) from its draft genome sequence and evidence for a vanadium-dependent nitrogenase.</title>
        <authorList>
            <person name="Imhoff J.F."/>
            <person name="Rahn T."/>
            <person name="Kunzel S."/>
            <person name="Neulinger S.C."/>
        </authorList>
    </citation>
    <scope>NUCLEOTIDE SEQUENCE [LARGE SCALE GENOMIC DNA]</scope>
    <source>
        <strain evidence="2 3">DSM 161</strain>
    </source>
</reference>
<dbReference type="Pfam" id="PF13817">
    <property type="entry name" value="DDE_Tnp_IS66_C"/>
    <property type="match status" value="1"/>
</dbReference>